<sequence length="156" mass="18702">MENKISDLEDCIAEMQIKWENLKNEFMTAKCEVSILEKQLGKEREKLLKLREDKEYLLRKVQTNEEVLKSKNQTIERLQIKCKDLEAELSSEIKQHKKAENDNRESKKALKNLEMKHKKVEDDLRLENEQLTKKIETMQFLLEKNEQQNITLQDQQ</sequence>
<protein>
    <submittedName>
        <fullName evidence="2">Uncharacterized protein</fullName>
    </submittedName>
</protein>
<gene>
    <name evidence="2" type="ORF">L9F63_016114</name>
</gene>
<keyword evidence="3" id="KW-1185">Reference proteome</keyword>
<dbReference type="Proteomes" id="UP001233999">
    <property type="component" value="Unassembled WGS sequence"/>
</dbReference>
<evidence type="ECO:0000256" key="1">
    <source>
        <dbReference type="SAM" id="MobiDB-lite"/>
    </source>
</evidence>
<evidence type="ECO:0000313" key="2">
    <source>
        <dbReference type="EMBL" id="KAJ9590849.1"/>
    </source>
</evidence>
<reference evidence="2" key="1">
    <citation type="journal article" date="2023" name="IScience">
        <title>Live-bearing cockroach genome reveals convergent evolutionary mechanisms linked to viviparity in insects and beyond.</title>
        <authorList>
            <person name="Fouks B."/>
            <person name="Harrison M.C."/>
            <person name="Mikhailova A.A."/>
            <person name="Marchal E."/>
            <person name="English S."/>
            <person name="Carruthers M."/>
            <person name="Jennings E.C."/>
            <person name="Chiamaka E.L."/>
            <person name="Frigard R.A."/>
            <person name="Pippel M."/>
            <person name="Attardo G.M."/>
            <person name="Benoit J.B."/>
            <person name="Bornberg-Bauer E."/>
            <person name="Tobe S.S."/>
        </authorList>
    </citation>
    <scope>NUCLEOTIDE SEQUENCE</scope>
    <source>
        <strain evidence="2">Stay&amp;Tobe</strain>
    </source>
</reference>
<evidence type="ECO:0000313" key="3">
    <source>
        <dbReference type="Proteomes" id="UP001233999"/>
    </source>
</evidence>
<organism evidence="2 3">
    <name type="scientific">Diploptera punctata</name>
    <name type="common">Pacific beetle cockroach</name>
    <dbReference type="NCBI Taxonomy" id="6984"/>
    <lineage>
        <taxon>Eukaryota</taxon>
        <taxon>Metazoa</taxon>
        <taxon>Ecdysozoa</taxon>
        <taxon>Arthropoda</taxon>
        <taxon>Hexapoda</taxon>
        <taxon>Insecta</taxon>
        <taxon>Pterygota</taxon>
        <taxon>Neoptera</taxon>
        <taxon>Polyneoptera</taxon>
        <taxon>Dictyoptera</taxon>
        <taxon>Blattodea</taxon>
        <taxon>Blaberoidea</taxon>
        <taxon>Blaberidae</taxon>
        <taxon>Diplopterinae</taxon>
        <taxon>Diploptera</taxon>
    </lineage>
</organism>
<dbReference type="AlphaFoldDB" id="A0AAD8EI76"/>
<dbReference type="EMBL" id="JASPKZ010004188">
    <property type="protein sequence ID" value="KAJ9590849.1"/>
    <property type="molecule type" value="Genomic_DNA"/>
</dbReference>
<proteinExistence type="predicted"/>
<comment type="caution">
    <text evidence="2">The sequence shown here is derived from an EMBL/GenBank/DDBJ whole genome shotgun (WGS) entry which is preliminary data.</text>
</comment>
<reference evidence="2" key="2">
    <citation type="submission" date="2023-05" db="EMBL/GenBank/DDBJ databases">
        <authorList>
            <person name="Fouks B."/>
        </authorList>
    </citation>
    <scope>NUCLEOTIDE SEQUENCE</scope>
    <source>
        <strain evidence="2">Stay&amp;Tobe</strain>
        <tissue evidence="2">Testes</tissue>
    </source>
</reference>
<name>A0AAD8EI76_DIPPU</name>
<feature type="region of interest" description="Disordered" evidence="1">
    <location>
        <begin position="93"/>
        <end position="114"/>
    </location>
</feature>
<accession>A0AAD8EI76</accession>